<name>A0ABY4YER3_9MICO</name>
<dbReference type="EMBL" id="CP099490">
    <property type="protein sequence ID" value="USQ75006.1"/>
    <property type="molecule type" value="Genomic_DNA"/>
</dbReference>
<evidence type="ECO:0000313" key="1">
    <source>
        <dbReference type="EMBL" id="USQ75006.1"/>
    </source>
</evidence>
<accession>A0ABY4YER3</accession>
<sequence length="312" mass="31572">MRPLRDGLLCAAGAGATTLVWRQLREGRTEGWARRWLRTNHAGREVTLLEGVALVVGSAGTAVVSGVGSRSGWVTGPGPYAVASVGAGLLGAVDDLREDTDRKGLGGHLRALAQGRVTTGAIKILGLAATGLITVAWDDARSSRRTSWDAQPATPGPALKGDRGARHTPAVCLWGTLAGGAVVAGSANLANLCDLRPGRALKVGVLTAVPLVVTGAGSAAGAVTLGVALALLPDDLSGVSMLGDTGANPLGATLGLALVQRQGPLARTLTLAVVTALTLASERVSFTAVIESTPVLRDLDQLGRKPHPSLAT</sequence>
<proteinExistence type="predicted"/>
<reference evidence="1" key="1">
    <citation type="submission" date="2022-06" db="EMBL/GenBank/DDBJ databases">
        <title>Ornithinimicrobium JY.X270.</title>
        <authorList>
            <person name="Huang Y."/>
        </authorList>
    </citation>
    <scope>NUCLEOTIDE SEQUENCE</scope>
    <source>
        <strain evidence="1">JY.X270</strain>
    </source>
</reference>
<evidence type="ECO:0000313" key="2">
    <source>
        <dbReference type="Proteomes" id="UP001056535"/>
    </source>
</evidence>
<organism evidence="1 2">
    <name type="scientific">Ornithinimicrobium cryptoxanthini</name>
    <dbReference type="NCBI Taxonomy" id="2934161"/>
    <lineage>
        <taxon>Bacteria</taxon>
        <taxon>Bacillati</taxon>
        <taxon>Actinomycetota</taxon>
        <taxon>Actinomycetes</taxon>
        <taxon>Micrococcales</taxon>
        <taxon>Ornithinimicrobiaceae</taxon>
        <taxon>Ornithinimicrobium</taxon>
    </lineage>
</organism>
<dbReference type="RefSeq" id="WP_252619127.1">
    <property type="nucleotide sequence ID" value="NZ_CP099490.1"/>
</dbReference>
<keyword evidence="2" id="KW-1185">Reference proteome</keyword>
<gene>
    <name evidence="1" type="ORF">NF557_10095</name>
</gene>
<evidence type="ECO:0008006" key="3">
    <source>
        <dbReference type="Google" id="ProtNLM"/>
    </source>
</evidence>
<dbReference type="Proteomes" id="UP001056535">
    <property type="component" value="Chromosome"/>
</dbReference>
<protein>
    <recommendedName>
        <fullName evidence="3">UDP-N-acetylmuramyl pentapeptide phosphotransferase/UDP-N-acetylglucosamine-1-phosphate transferase</fullName>
    </recommendedName>
</protein>